<dbReference type="PRINTS" id="PR00081">
    <property type="entry name" value="GDHRDH"/>
</dbReference>
<name>A0ABD3QJM8_9STRA</name>
<protein>
    <recommendedName>
        <fullName evidence="4">NAD(P)-binding protein</fullName>
    </recommendedName>
</protein>
<dbReference type="PANTHER" id="PTHR47534:SF3">
    <property type="entry name" value="ALCOHOL DEHYDROGENASE-LIKE C-TERMINAL DOMAIN-CONTAINING PROTEIN"/>
    <property type="match status" value="1"/>
</dbReference>
<dbReference type="InterPro" id="IPR052228">
    <property type="entry name" value="Sec_Metab_Biosynth_Oxidored"/>
</dbReference>
<evidence type="ECO:0000313" key="2">
    <source>
        <dbReference type="EMBL" id="KAL3800099.1"/>
    </source>
</evidence>
<keyword evidence="3" id="KW-1185">Reference proteome</keyword>
<dbReference type="EMBL" id="JALLPJ020000168">
    <property type="protein sequence ID" value="KAL3800099.1"/>
    <property type="molecule type" value="Genomic_DNA"/>
</dbReference>
<keyword evidence="1" id="KW-0560">Oxidoreductase</keyword>
<reference evidence="2 3" key="1">
    <citation type="submission" date="2024-10" db="EMBL/GenBank/DDBJ databases">
        <title>Updated reference genomes for cyclostephanoid diatoms.</title>
        <authorList>
            <person name="Roberts W.R."/>
            <person name="Alverson A.J."/>
        </authorList>
    </citation>
    <scope>NUCLEOTIDE SEQUENCE [LARGE SCALE GENOMIC DNA]</scope>
    <source>
        <strain evidence="2 3">AJA010-31</strain>
    </source>
</reference>
<dbReference type="AlphaFoldDB" id="A0ABD3QJM8"/>
<accession>A0ABD3QJM8</accession>
<dbReference type="Proteomes" id="UP001530400">
    <property type="component" value="Unassembled WGS sequence"/>
</dbReference>
<gene>
    <name evidence="2" type="ORF">ACHAWO_012315</name>
</gene>
<comment type="caution">
    <text evidence="2">The sequence shown here is derived from an EMBL/GenBank/DDBJ whole genome shotgun (WGS) entry which is preliminary data.</text>
</comment>
<dbReference type="GO" id="GO:0016491">
    <property type="term" value="F:oxidoreductase activity"/>
    <property type="evidence" value="ECO:0007669"/>
    <property type="project" value="UniProtKB-KW"/>
</dbReference>
<dbReference type="InterPro" id="IPR036291">
    <property type="entry name" value="NAD(P)-bd_dom_sf"/>
</dbReference>
<evidence type="ECO:0008006" key="4">
    <source>
        <dbReference type="Google" id="ProtNLM"/>
    </source>
</evidence>
<dbReference type="InterPro" id="IPR002347">
    <property type="entry name" value="SDR_fam"/>
</dbReference>
<evidence type="ECO:0000256" key="1">
    <source>
        <dbReference type="ARBA" id="ARBA00023002"/>
    </source>
</evidence>
<evidence type="ECO:0000313" key="3">
    <source>
        <dbReference type="Proteomes" id="UP001530400"/>
    </source>
</evidence>
<proteinExistence type="predicted"/>
<organism evidence="2 3">
    <name type="scientific">Cyclotella atomus</name>
    <dbReference type="NCBI Taxonomy" id="382360"/>
    <lineage>
        <taxon>Eukaryota</taxon>
        <taxon>Sar</taxon>
        <taxon>Stramenopiles</taxon>
        <taxon>Ochrophyta</taxon>
        <taxon>Bacillariophyta</taxon>
        <taxon>Coscinodiscophyceae</taxon>
        <taxon>Thalassiosirophycidae</taxon>
        <taxon>Stephanodiscales</taxon>
        <taxon>Stephanodiscaceae</taxon>
        <taxon>Cyclotella</taxon>
    </lineage>
</organism>
<dbReference type="Gene3D" id="3.40.50.720">
    <property type="entry name" value="NAD(P)-binding Rossmann-like Domain"/>
    <property type="match status" value="1"/>
</dbReference>
<dbReference type="PANTHER" id="PTHR47534">
    <property type="entry name" value="YALI0E05731P"/>
    <property type="match status" value="1"/>
</dbReference>
<dbReference type="SUPFAM" id="SSF51735">
    <property type="entry name" value="NAD(P)-binding Rossmann-fold domains"/>
    <property type="match status" value="1"/>
</dbReference>
<dbReference type="Pfam" id="PF00106">
    <property type="entry name" value="adh_short"/>
    <property type="match status" value="1"/>
</dbReference>
<sequence>MAKTAVVVGATNGIGKAISCRLAQDGFNVIALGRDKPGRREEVIDHLIKCTSDGYTATNEEAKKQTHEFRACNAFELAQVKECAESIMSDCKTIDALVMTQGMATVQSFTATSEGNDEKLTLHYWSRAAFANCLLPALRSSSMPGGAVVLSVLSGGVHSPYKKYDIDPELKSNYSIKNAADAAGYYNDLFFDKMAKAEKNKGVNFVHAAPGFVASNWGTEMPSYLKGPIRLMQRLGGKSTEKCAEFMVKPILQCEIGDIQLSRPNGGESGLFIMNEDATSGKLSKGHTEEAMSSVWNSTRDVLGRAGIELDG</sequence>